<organism evidence="1 2">
    <name type="scientific">Thauera linaloolentis (strain DSM 12138 / JCM 21573 / CCUG 41526 / CIP 105981 / IAM 15112 / NBRC 102519 / 47Lol)</name>
    <dbReference type="NCBI Taxonomy" id="1123367"/>
    <lineage>
        <taxon>Bacteria</taxon>
        <taxon>Pseudomonadati</taxon>
        <taxon>Pseudomonadota</taxon>
        <taxon>Betaproteobacteria</taxon>
        <taxon>Rhodocyclales</taxon>
        <taxon>Zoogloeaceae</taxon>
        <taxon>Thauera</taxon>
    </lineage>
</organism>
<evidence type="ECO:0000313" key="1">
    <source>
        <dbReference type="EMBL" id="ENO87659.1"/>
    </source>
</evidence>
<protein>
    <submittedName>
        <fullName evidence="1">Prophage CP4-57 regulatory</fullName>
    </submittedName>
</protein>
<reference evidence="1 2" key="1">
    <citation type="submission" date="2012-09" db="EMBL/GenBank/DDBJ databases">
        <title>Draft Genome Sequences of 6 Strains from Genus Thauera.</title>
        <authorList>
            <person name="Liu B."/>
            <person name="Shapleigh J.P."/>
            <person name="Frostegard A.H."/>
        </authorList>
    </citation>
    <scope>NUCLEOTIDE SEQUENCE [LARGE SCALE GENOMIC DNA]</scope>
    <source>
        <strain evidence="2">47Lol / DSM 12138</strain>
    </source>
</reference>
<comment type="caution">
    <text evidence="1">The sequence shown here is derived from an EMBL/GenBank/DDBJ whole genome shotgun (WGS) entry which is preliminary data.</text>
</comment>
<gene>
    <name evidence="1" type="ORF">C666_10555</name>
</gene>
<proteinExistence type="predicted"/>
<evidence type="ECO:0000313" key="2">
    <source>
        <dbReference type="Proteomes" id="UP000013232"/>
    </source>
</evidence>
<dbReference type="EMBL" id="AMXE01000035">
    <property type="protein sequence ID" value="ENO87659.1"/>
    <property type="molecule type" value="Genomic_DNA"/>
</dbReference>
<keyword evidence="2" id="KW-1185">Reference proteome</keyword>
<dbReference type="STRING" id="1123367.GCA_000621305_01521"/>
<dbReference type="AlphaFoldDB" id="N6Z635"/>
<name>N6Z635_THAL4</name>
<accession>N6Z635</accession>
<dbReference type="Proteomes" id="UP000013232">
    <property type="component" value="Unassembled WGS sequence"/>
</dbReference>
<sequence>MTREADVMVHDFTLVYALDSGMGSQEDVLRRLANSACADVTVGWGRPEHVGLAFSREAIERDAAVRLAVAQVAQALPGAALVRVDTA</sequence>